<feature type="compositionally biased region" description="Polar residues" evidence="1">
    <location>
        <begin position="108"/>
        <end position="122"/>
    </location>
</feature>
<dbReference type="AlphaFoldDB" id="A0AAF0ZV00"/>
<accession>A0AAF0ZV00</accession>
<protein>
    <submittedName>
        <fullName evidence="2">Uncharacterized protein</fullName>
    </submittedName>
</protein>
<feature type="compositionally biased region" description="Basic and acidic residues" evidence="1">
    <location>
        <begin position="96"/>
        <end position="106"/>
    </location>
</feature>
<organism evidence="2 3">
    <name type="scientific">Solanum verrucosum</name>
    <dbReference type="NCBI Taxonomy" id="315347"/>
    <lineage>
        <taxon>Eukaryota</taxon>
        <taxon>Viridiplantae</taxon>
        <taxon>Streptophyta</taxon>
        <taxon>Embryophyta</taxon>
        <taxon>Tracheophyta</taxon>
        <taxon>Spermatophyta</taxon>
        <taxon>Magnoliopsida</taxon>
        <taxon>eudicotyledons</taxon>
        <taxon>Gunneridae</taxon>
        <taxon>Pentapetalae</taxon>
        <taxon>asterids</taxon>
        <taxon>lamiids</taxon>
        <taxon>Solanales</taxon>
        <taxon>Solanaceae</taxon>
        <taxon>Solanoideae</taxon>
        <taxon>Solaneae</taxon>
        <taxon>Solanum</taxon>
    </lineage>
</organism>
<evidence type="ECO:0000313" key="2">
    <source>
        <dbReference type="EMBL" id="WMV50345.1"/>
    </source>
</evidence>
<gene>
    <name evidence="2" type="ORF">MTR67_043730</name>
</gene>
<evidence type="ECO:0000313" key="3">
    <source>
        <dbReference type="Proteomes" id="UP001234989"/>
    </source>
</evidence>
<sequence>MGEACKWLGELPKDSITSGEELITAFQVRFFPPSKMMTLRDNIQSFKRLEGEPIYMARTNLDMPPHKSARGIVIHEGATASSKNSKTTPPKGGKGKGKEPASEVPEHNSGSEGDSFDSQDSFSEPKDEYPLTYRRDGIYFRVR</sequence>
<reference evidence="2" key="1">
    <citation type="submission" date="2023-08" db="EMBL/GenBank/DDBJ databases">
        <title>A de novo genome assembly of Solanum verrucosum Schlechtendal, a Mexican diploid species geographically isolated from the other diploid A-genome species in potato relatives.</title>
        <authorList>
            <person name="Hosaka K."/>
        </authorList>
    </citation>
    <scope>NUCLEOTIDE SEQUENCE</scope>
    <source>
        <tissue evidence="2">Young leaves</tissue>
    </source>
</reference>
<feature type="region of interest" description="Disordered" evidence="1">
    <location>
        <begin position="60"/>
        <end position="143"/>
    </location>
</feature>
<proteinExistence type="predicted"/>
<dbReference type="Proteomes" id="UP001234989">
    <property type="component" value="Chromosome 10"/>
</dbReference>
<dbReference type="EMBL" id="CP133621">
    <property type="protein sequence ID" value="WMV50345.1"/>
    <property type="molecule type" value="Genomic_DNA"/>
</dbReference>
<evidence type="ECO:0000256" key="1">
    <source>
        <dbReference type="SAM" id="MobiDB-lite"/>
    </source>
</evidence>
<feature type="compositionally biased region" description="Basic and acidic residues" evidence="1">
    <location>
        <begin position="123"/>
        <end position="143"/>
    </location>
</feature>
<name>A0AAF0ZV00_SOLVR</name>
<keyword evidence="3" id="KW-1185">Reference proteome</keyword>